<reference evidence="1 2" key="1">
    <citation type="submission" date="2020-08" db="EMBL/GenBank/DDBJ databases">
        <title>Genomic Encyclopedia of Type Strains, Phase III (KMG-III): the genomes of soil and plant-associated and newly described type strains.</title>
        <authorList>
            <person name="Whitman W."/>
        </authorList>
    </citation>
    <scope>NUCLEOTIDE SEQUENCE [LARGE SCALE GENOMIC DNA]</scope>
    <source>
        <strain evidence="1 2">CECT 7015</strain>
    </source>
</reference>
<accession>A0A839UIR8</accession>
<evidence type="ECO:0000313" key="2">
    <source>
        <dbReference type="Proteomes" id="UP000554520"/>
    </source>
</evidence>
<proteinExistence type="predicted"/>
<name>A0A839UIR8_9HYPH</name>
<gene>
    <name evidence="1" type="ORF">FHS21_005218</name>
</gene>
<protein>
    <submittedName>
        <fullName evidence="1">Uncharacterized protein</fullName>
    </submittedName>
</protein>
<evidence type="ECO:0000313" key="1">
    <source>
        <dbReference type="EMBL" id="MBB3148770.1"/>
    </source>
</evidence>
<dbReference type="RefSeq" id="WP_210283618.1">
    <property type="nucleotide sequence ID" value="NZ_JACHXN010000022.1"/>
</dbReference>
<sequence>MLLDNGRINGGYYQFPHEVAQSLAYRSLSGNAAKILHRLVLEHTLMFRKQNGNLIVTHRDLRDEYVTHNRIVEAIDELDFKGLIKVAKGKGHGTALVSTYTVTFYPTSDGLKPTDDFKKCDLALVEAWQKRAASYRKKRTEKAKEQAAKREAKKIVAPDAWRGAAPDVWGVEQKIADSKSNKINKTATPYVGSTINNLGQLPLRAAKPP</sequence>
<organism evidence="1 2">
    <name type="scientific">Phyllobacterium trifolii</name>
    <dbReference type="NCBI Taxonomy" id="300193"/>
    <lineage>
        <taxon>Bacteria</taxon>
        <taxon>Pseudomonadati</taxon>
        <taxon>Pseudomonadota</taxon>
        <taxon>Alphaproteobacteria</taxon>
        <taxon>Hyphomicrobiales</taxon>
        <taxon>Phyllobacteriaceae</taxon>
        <taxon>Phyllobacterium</taxon>
    </lineage>
</organism>
<dbReference type="Proteomes" id="UP000554520">
    <property type="component" value="Unassembled WGS sequence"/>
</dbReference>
<comment type="caution">
    <text evidence="1">The sequence shown here is derived from an EMBL/GenBank/DDBJ whole genome shotgun (WGS) entry which is preliminary data.</text>
</comment>
<dbReference type="AlphaFoldDB" id="A0A839UIR8"/>
<keyword evidence="2" id="KW-1185">Reference proteome</keyword>
<dbReference type="EMBL" id="JACHXN010000022">
    <property type="protein sequence ID" value="MBB3148770.1"/>
    <property type="molecule type" value="Genomic_DNA"/>
</dbReference>